<dbReference type="InterPro" id="IPR054586">
    <property type="entry name" value="MACPF_1_fungal"/>
</dbReference>
<dbReference type="Proteomes" id="UP000266673">
    <property type="component" value="Unassembled WGS sequence"/>
</dbReference>
<proteinExistence type="predicted"/>
<name>A0A397VME7_9GLOM</name>
<dbReference type="EMBL" id="QKWP01000249">
    <property type="protein sequence ID" value="RIB23664.1"/>
    <property type="molecule type" value="Genomic_DNA"/>
</dbReference>
<evidence type="ECO:0000313" key="3">
    <source>
        <dbReference type="Proteomes" id="UP000266673"/>
    </source>
</evidence>
<comment type="caution">
    <text evidence="2">The sequence shown here is derived from an EMBL/GenBank/DDBJ whole genome shotgun (WGS) entry which is preliminary data.</text>
</comment>
<feature type="domain" description="MACPF-like" evidence="1">
    <location>
        <begin position="167"/>
        <end position="281"/>
    </location>
</feature>
<evidence type="ECO:0000259" key="1">
    <source>
        <dbReference type="Pfam" id="PF22693"/>
    </source>
</evidence>
<accession>A0A397VME7</accession>
<evidence type="ECO:0000313" key="2">
    <source>
        <dbReference type="EMBL" id="RIB23664.1"/>
    </source>
</evidence>
<sequence>METITSKDENSRNETGKNLDDKNDTITVIVIIKSKNHYRLFPQKIKLDEVRTMLLKNDHDNDNDPNIGSNCRFLYFSKNKAEIRPIDEPNLSLLEVVEKKNDGIHYLYTTRNAEFDLTQLGVEKGFRINKDGSVISTSDKAFKINLDEIMIEKINKKIERVHECKHETAAECKRSLIFDAKLSAPSEWVSVSTGLSHEISNQTFNQHMTHTKHSSELLIRGVINLDKYVTAEENFINDVKNLVNKTIDDNDKKSKLCEIWEKYGHFYARRLILGGAIIKNEKYTKNSGANFTAKFSTYLIYHS</sequence>
<dbReference type="AlphaFoldDB" id="A0A397VME7"/>
<reference evidence="2 3" key="1">
    <citation type="submission" date="2018-06" db="EMBL/GenBank/DDBJ databases">
        <title>Comparative genomics reveals the genomic features of Rhizophagus irregularis, R. cerebriforme, R. diaphanum and Gigaspora rosea, and their symbiotic lifestyle signature.</title>
        <authorList>
            <person name="Morin E."/>
            <person name="San Clemente H."/>
            <person name="Chen E.C.H."/>
            <person name="De La Providencia I."/>
            <person name="Hainaut M."/>
            <person name="Kuo A."/>
            <person name="Kohler A."/>
            <person name="Murat C."/>
            <person name="Tang N."/>
            <person name="Roy S."/>
            <person name="Loubradou J."/>
            <person name="Henrissat B."/>
            <person name="Grigoriev I.V."/>
            <person name="Corradi N."/>
            <person name="Roux C."/>
            <person name="Martin F.M."/>
        </authorList>
    </citation>
    <scope>NUCLEOTIDE SEQUENCE [LARGE SCALE GENOMIC DNA]</scope>
    <source>
        <strain evidence="2 3">DAOM 194757</strain>
    </source>
</reference>
<keyword evidence="3" id="KW-1185">Reference proteome</keyword>
<gene>
    <name evidence="2" type="ORF">C2G38_809081</name>
</gene>
<dbReference type="Pfam" id="PF22693">
    <property type="entry name" value="MACPF_1"/>
    <property type="match status" value="1"/>
</dbReference>
<organism evidence="2 3">
    <name type="scientific">Gigaspora rosea</name>
    <dbReference type="NCBI Taxonomy" id="44941"/>
    <lineage>
        <taxon>Eukaryota</taxon>
        <taxon>Fungi</taxon>
        <taxon>Fungi incertae sedis</taxon>
        <taxon>Mucoromycota</taxon>
        <taxon>Glomeromycotina</taxon>
        <taxon>Glomeromycetes</taxon>
        <taxon>Diversisporales</taxon>
        <taxon>Gigasporaceae</taxon>
        <taxon>Gigaspora</taxon>
    </lineage>
</organism>
<dbReference type="OrthoDB" id="2416360at2759"/>
<protein>
    <recommendedName>
        <fullName evidence="1">MACPF-like domain-containing protein</fullName>
    </recommendedName>
</protein>